<gene>
    <name evidence="1" type="ORF">EDE15_3925</name>
</gene>
<sequence length="159" mass="17494">MLANLFDVVESGTSSLLRCCSAFFATVFDVDFDDSPVGWLAKLTSTNRPHLSLREPYHSPFVLWLDAVALGAERIETEVEFGQIAEWLVDLEAGSLRSQLSTVIYGYRSQFLGLFRSPNAKVAGWTPARATTQNPINIGYLDMYAAAVASLQNASVIQK</sequence>
<name>A0A428MN57_9BACT</name>
<dbReference type="AlphaFoldDB" id="A0A428MN57"/>
<dbReference type="Proteomes" id="UP000269669">
    <property type="component" value="Unassembled WGS sequence"/>
</dbReference>
<organism evidence="1 2">
    <name type="scientific">Edaphobacter aggregans</name>
    <dbReference type="NCBI Taxonomy" id="570835"/>
    <lineage>
        <taxon>Bacteria</taxon>
        <taxon>Pseudomonadati</taxon>
        <taxon>Acidobacteriota</taxon>
        <taxon>Terriglobia</taxon>
        <taxon>Terriglobales</taxon>
        <taxon>Acidobacteriaceae</taxon>
        <taxon>Edaphobacter</taxon>
    </lineage>
</organism>
<reference evidence="1 2" key="1">
    <citation type="submission" date="2018-12" db="EMBL/GenBank/DDBJ databases">
        <title>Sequencing of bacterial isolates from soil warming experiment in Harvard Forest, Massachusetts, USA.</title>
        <authorList>
            <person name="Deangelis K."/>
        </authorList>
    </citation>
    <scope>NUCLEOTIDE SEQUENCE [LARGE SCALE GENOMIC DNA]</scope>
    <source>
        <strain evidence="1 2">EB153</strain>
    </source>
</reference>
<protein>
    <submittedName>
        <fullName evidence="1">Uncharacterized protein</fullName>
    </submittedName>
</protein>
<keyword evidence="2" id="KW-1185">Reference proteome</keyword>
<accession>A0A428MN57</accession>
<comment type="caution">
    <text evidence="1">The sequence shown here is derived from an EMBL/GenBank/DDBJ whole genome shotgun (WGS) entry which is preliminary data.</text>
</comment>
<evidence type="ECO:0000313" key="1">
    <source>
        <dbReference type="EMBL" id="RSL18358.1"/>
    </source>
</evidence>
<proteinExistence type="predicted"/>
<dbReference type="EMBL" id="RSDW01000001">
    <property type="protein sequence ID" value="RSL18358.1"/>
    <property type="molecule type" value="Genomic_DNA"/>
</dbReference>
<dbReference type="RefSeq" id="WP_125486730.1">
    <property type="nucleotide sequence ID" value="NZ_RSDW01000001.1"/>
</dbReference>
<evidence type="ECO:0000313" key="2">
    <source>
        <dbReference type="Proteomes" id="UP000269669"/>
    </source>
</evidence>